<organism evidence="2 3">
    <name type="scientific">[Torrubiella] hemipterigena</name>
    <dbReference type="NCBI Taxonomy" id="1531966"/>
    <lineage>
        <taxon>Eukaryota</taxon>
        <taxon>Fungi</taxon>
        <taxon>Dikarya</taxon>
        <taxon>Ascomycota</taxon>
        <taxon>Pezizomycotina</taxon>
        <taxon>Sordariomycetes</taxon>
        <taxon>Hypocreomycetidae</taxon>
        <taxon>Hypocreales</taxon>
        <taxon>Clavicipitaceae</taxon>
        <taxon>Clavicipitaceae incertae sedis</taxon>
        <taxon>'Torrubiella' clade</taxon>
    </lineage>
</organism>
<proteinExistence type="predicted"/>
<keyword evidence="1" id="KW-0812">Transmembrane</keyword>
<protein>
    <submittedName>
        <fullName evidence="2">Uncharacterized protein</fullName>
    </submittedName>
</protein>
<dbReference type="AlphaFoldDB" id="A0A0A1SUM1"/>
<evidence type="ECO:0000256" key="1">
    <source>
        <dbReference type="SAM" id="Phobius"/>
    </source>
</evidence>
<gene>
    <name evidence="2" type="ORF">VHEMI02030</name>
</gene>
<evidence type="ECO:0000313" key="2">
    <source>
        <dbReference type="EMBL" id="CEJ81931.1"/>
    </source>
</evidence>
<reference evidence="2 3" key="1">
    <citation type="journal article" date="2015" name="Genome Announc.">
        <title>Draft Genome Sequence and Gene Annotation of the Entomopathogenic Fungus Verticillium hemipterigenum.</title>
        <authorList>
            <person name="Horn F."/>
            <person name="Habel A."/>
            <person name="Scharf D.H."/>
            <person name="Dworschak J."/>
            <person name="Brakhage A.A."/>
            <person name="Guthke R."/>
            <person name="Hertweck C."/>
            <person name="Linde J."/>
        </authorList>
    </citation>
    <scope>NUCLEOTIDE SEQUENCE [LARGE SCALE GENOMIC DNA]</scope>
</reference>
<evidence type="ECO:0000313" key="3">
    <source>
        <dbReference type="Proteomes" id="UP000039046"/>
    </source>
</evidence>
<keyword evidence="3" id="KW-1185">Reference proteome</keyword>
<name>A0A0A1SUM1_9HYPO</name>
<sequence length="198" mass="22307">MAPTTHNILAQRAPKMAIALQPIIRPDRHVFARSDISENAINVVLLVLGFTFFTLIIASAAFLFRRRRQNQQRRRRAETLPAYSKGSSLSIDEKHDNRASVVYIGRDGQPMLQNPGAPPQSPENVPEIHITFPDEQDESGRQQSGRVLIVRVGDNATIGLEPMDEQLPAYEKESKTQFKTIDMDSIGGLREKERTVYN</sequence>
<feature type="transmembrane region" description="Helical" evidence="1">
    <location>
        <begin position="40"/>
        <end position="64"/>
    </location>
</feature>
<dbReference type="OrthoDB" id="5388417at2759"/>
<dbReference type="EMBL" id="CDHN01000001">
    <property type="protein sequence ID" value="CEJ81931.1"/>
    <property type="molecule type" value="Genomic_DNA"/>
</dbReference>
<dbReference type="Proteomes" id="UP000039046">
    <property type="component" value="Unassembled WGS sequence"/>
</dbReference>
<accession>A0A0A1SUM1</accession>
<keyword evidence="1" id="KW-1133">Transmembrane helix</keyword>
<dbReference type="HOGENOM" id="CLU_089389_0_0_1"/>
<keyword evidence="1" id="KW-0472">Membrane</keyword>